<reference evidence="3 4" key="1">
    <citation type="submission" date="2009-08" db="EMBL/GenBank/DDBJ databases">
        <title>The Genome Sequence of Spizellomyces punctatus strain DAOM BR117.</title>
        <authorList>
            <consortium name="The Broad Institute Genome Sequencing Platform"/>
            <person name="Russ C."/>
            <person name="Cuomo C."/>
            <person name="Shea T."/>
            <person name="Young S.K."/>
            <person name="Zeng Q."/>
            <person name="Koehrsen M."/>
            <person name="Haas B."/>
            <person name="Borodovsky M."/>
            <person name="Guigo R."/>
            <person name="Alvarado L."/>
            <person name="Berlin A."/>
            <person name="Bochicchio J."/>
            <person name="Borenstein D."/>
            <person name="Chapman S."/>
            <person name="Chen Z."/>
            <person name="Engels R."/>
            <person name="Freedman E."/>
            <person name="Gellesch M."/>
            <person name="Goldberg J."/>
            <person name="Griggs A."/>
            <person name="Gujja S."/>
            <person name="Heiman D."/>
            <person name="Hepburn T."/>
            <person name="Howarth C."/>
            <person name="Jen D."/>
            <person name="Larson L."/>
            <person name="Lewis B."/>
            <person name="Mehta T."/>
            <person name="Park D."/>
            <person name="Pearson M."/>
            <person name="Roberts A."/>
            <person name="Saif S."/>
            <person name="Shenoy N."/>
            <person name="Sisk P."/>
            <person name="Stolte C."/>
            <person name="Sykes S."/>
            <person name="Thomson T."/>
            <person name="Walk T."/>
            <person name="White J."/>
            <person name="Yandava C."/>
            <person name="Burger G."/>
            <person name="Gray M.W."/>
            <person name="Holland P.W.H."/>
            <person name="King N."/>
            <person name="Lang F.B.F."/>
            <person name="Roger A.J."/>
            <person name="Ruiz-Trillo I."/>
            <person name="Lander E."/>
            <person name="Nusbaum C."/>
        </authorList>
    </citation>
    <scope>NUCLEOTIDE SEQUENCE [LARGE SCALE GENOMIC DNA]</scope>
    <source>
        <strain evidence="3 4">DAOM BR117</strain>
    </source>
</reference>
<protein>
    <submittedName>
        <fullName evidence="3">Uncharacterized protein</fullName>
    </submittedName>
</protein>
<evidence type="ECO:0000256" key="1">
    <source>
        <dbReference type="SAM" id="MobiDB-lite"/>
    </source>
</evidence>
<proteinExistence type="predicted"/>
<dbReference type="GeneID" id="27685691"/>
<dbReference type="EMBL" id="KQ257452">
    <property type="protein sequence ID" value="KND03000.1"/>
    <property type="molecule type" value="Genomic_DNA"/>
</dbReference>
<feature type="transmembrane region" description="Helical" evidence="2">
    <location>
        <begin position="20"/>
        <end position="41"/>
    </location>
</feature>
<accession>A0A0L0HPW2</accession>
<name>A0A0L0HPW2_SPIPD</name>
<dbReference type="RefSeq" id="XP_016611039.1">
    <property type="nucleotide sequence ID" value="XM_016750375.1"/>
</dbReference>
<feature type="transmembrane region" description="Helical" evidence="2">
    <location>
        <begin position="88"/>
        <end position="110"/>
    </location>
</feature>
<feature type="region of interest" description="Disordered" evidence="1">
    <location>
        <begin position="261"/>
        <end position="301"/>
    </location>
</feature>
<evidence type="ECO:0000256" key="2">
    <source>
        <dbReference type="SAM" id="Phobius"/>
    </source>
</evidence>
<keyword evidence="2" id="KW-0812">Transmembrane</keyword>
<sequence>MAGNRPGSKLYSLSQQLTALPPRVLLILPVYAACLYATSLIERRIGATNPHGDESLEHVPLRLPDTLTNYELKDLANFLSRIGSSGRWWYMGYLILEIPSLLMWTVLVILPISAITGPLVAAEQHLSAPLVVLRNDASELRETEEVDKHPVETSHAPSSTNPFPATLLNLVPFLILFCEIVENLILIVAVSGFDAPHEGWPRDRVIFSIASHAAPPSTKIKWTVTRLSFTLILVTLIAGWARVYITRLKIGEPVLGEGPTFPPLRPGSDKLPRGLTPASMVSSKTWKPAERRVNNKKKNRR</sequence>
<gene>
    <name evidence="3" type="ORF">SPPG_02073</name>
</gene>
<dbReference type="InParanoid" id="A0A0L0HPW2"/>
<feature type="transmembrane region" description="Helical" evidence="2">
    <location>
        <begin position="170"/>
        <end position="193"/>
    </location>
</feature>
<organism evidence="3 4">
    <name type="scientific">Spizellomyces punctatus (strain DAOM BR117)</name>
    <dbReference type="NCBI Taxonomy" id="645134"/>
    <lineage>
        <taxon>Eukaryota</taxon>
        <taxon>Fungi</taxon>
        <taxon>Fungi incertae sedis</taxon>
        <taxon>Chytridiomycota</taxon>
        <taxon>Chytridiomycota incertae sedis</taxon>
        <taxon>Chytridiomycetes</taxon>
        <taxon>Spizellomycetales</taxon>
        <taxon>Spizellomycetaceae</taxon>
        <taxon>Spizellomyces</taxon>
    </lineage>
</organism>
<dbReference type="VEuPathDB" id="FungiDB:SPPG_02073"/>
<dbReference type="AlphaFoldDB" id="A0A0L0HPW2"/>
<keyword evidence="4" id="KW-1185">Reference proteome</keyword>
<evidence type="ECO:0000313" key="4">
    <source>
        <dbReference type="Proteomes" id="UP000053201"/>
    </source>
</evidence>
<evidence type="ECO:0000313" key="3">
    <source>
        <dbReference type="EMBL" id="KND03000.1"/>
    </source>
</evidence>
<dbReference type="Proteomes" id="UP000053201">
    <property type="component" value="Unassembled WGS sequence"/>
</dbReference>
<feature type="transmembrane region" description="Helical" evidence="2">
    <location>
        <begin position="227"/>
        <end position="245"/>
    </location>
</feature>
<keyword evidence="2" id="KW-0472">Membrane</keyword>
<keyword evidence="2" id="KW-1133">Transmembrane helix</keyword>
<dbReference type="OrthoDB" id="2145939at2759"/>